<comment type="similarity">
    <text evidence="6">Belongs to the NusA family.</text>
</comment>
<reference evidence="9 10" key="1">
    <citation type="journal article" date="2019" name="Nat. Microbiol.">
        <title>Wide diversity of methane and short-chain alkane metabolisms in uncultured archaea.</title>
        <authorList>
            <person name="Borrel G."/>
            <person name="Adam P.S."/>
            <person name="McKay L.J."/>
            <person name="Chen L.X."/>
            <person name="Sierra-Garcia I.N."/>
            <person name="Sieber C.M."/>
            <person name="Letourneur Q."/>
            <person name="Ghozlane A."/>
            <person name="Andersen G.L."/>
            <person name="Li W.J."/>
            <person name="Hallam S.J."/>
            <person name="Muyzer G."/>
            <person name="de Oliveira V.M."/>
            <person name="Inskeep W.P."/>
            <person name="Banfield J.F."/>
            <person name="Gribaldo S."/>
        </authorList>
    </citation>
    <scope>NUCLEOTIDE SEQUENCE [LARGE SCALE GENOMIC DNA]</scope>
    <source>
        <strain evidence="9">NM1a</strain>
    </source>
</reference>
<dbReference type="InterPro" id="IPR058582">
    <property type="entry name" value="KH_NusA_2nd"/>
</dbReference>
<keyword evidence="4 6" id="KW-0805">Transcription regulation</keyword>
<feature type="domain" description="K Homology" evidence="8">
    <location>
        <begin position="30"/>
        <end position="97"/>
    </location>
</feature>
<dbReference type="Pfam" id="PF07650">
    <property type="entry name" value="KH_2"/>
    <property type="match status" value="1"/>
</dbReference>
<evidence type="ECO:0000259" key="8">
    <source>
        <dbReference type="SMART" id="SM00322"/>
    </source>
</evidence>
<dbReference type="PROSITE" id="PS50084">
    <property type="entry name" value="KH_TYPE_1"/>
    <property type="match status" value="1"/>
</dbReference>
<keyword evidence="3 7" id="KW-0694">RNA-binding</keyword>
<keyword evidence="1 6" id="KW-0806">Transcription termination</keyword>
<comment type="function">
    <text evidence="6">Participates in transcription termination.</text>
</comment>
<evidence type="ECO:0000256" key="5">
    <source>
        <dbReference type="ARBA" id="ARBA00023163"/>
    </source>
</evidence>
<name>A0A520KSH7_METT2</name>
<dbReference type="PANTHER" id="PTHR22648:SF0">
    <property type="entry name" value="TRANSCRIPTION TERMINATION_ANTITERMINATION PROTEIN NUSA"/>
    <property type="match status" value="1"/>
</dbReference>
<evidence type="ECO:0000256" key="6">
    <source>
        <dbReference type="HAMAP-Rule" id="MF_00945"/>
    </source>
</evidence>
<sequence>MDIKLNTEELRYIALFEQITNAKVIDCIIDDESIIFVIESGDMGAAIGKGGTNINKVKKTLNIPIEVIEYSENVEEFIKKSFYPVHIKKINISDDKNRKIAFVEVSSENKGLAIGKNGKRVKKAIKLARRHHSIDTIVIN</sequence>
<protein>
    <recommendedName>
        <fullName evidence="6">Probable transcription termination protein NusA</fullName>
    </recommendedName>
</protein>
<dbReference type="AlphaFoldDB" id="A0A520KSH7"/>
<dbReference type="GO" id="GO:0006353">
    <property type="term" value="P:DNA-templated transcription termination"/>
    <property type="evidence" value="ECO:0007669"/>
    <property type="project" value="UniProtKB-UniRule"/>
</dbReference>
<dbReference type="InterPro" id="IPR015946">
    <property type="entry name" value="KH_dom-like_a/b"/>
</dbReference>
<dbReference type="Proteomes" id="UP000317158">
    <property type="component" value="Unassembled WGS sequence"/>
</dbReference>
<dbReference type="Gene3D" id="3.30.300.20">
    <property type="match status" value="2"/>
</dbReference>
<dbReference type="SMART" id="SM00322">
    <property type="entry name" value="KH"/>
    <property type="match status" value="1"/>
</dbReference>
<dbReference type="Pfam" id="PF26594">
    <property type="entry name" value="KH_NusA_2nd"/>
    <property type="match status" value="1"/>
</dbReference>
<comment type="subcellular location">
    <subcellularLocation>
        <location evidence="6">Cytoplasm</location>
    </subcellularLocation>
</comment>
<dbReference type="GO" id="GO:0031564">
    <property type="term" value="P:transcription antitermination"/>
    <property type="evidence" value="ECO:0007669"/>
    <property type="project" value="InterPro"/>
</dbReference>
<evidence type="ECO:0000256" key="4">
    <source>
        <dbReference type="ARBA" id="ARBA00023015"/>
    </source>
</evidence>
<dbReference type="InterPro" id="IPR004044">
    <property type="entry name" value="KH_dom_type_2"/>
</dbReference>
<evidence type="ECO:0000313" key="9">
    <source>
        <dbReference type="EMBL" id="RZN64878.1"/>
    </source>
</evidence>
<dbReference type="InterPro" id="IPR010212">
    <property type="entry name" value="NusA_arc"/>
</dbReference>
<evidence type="ECO:0000256" key="7">
    <source>
        <dbReference type="PROSITE-ProRule" id="PRU00117"/>
    </source>
</evidence>
<accession>A0A520KSH7</accession>
<dbReference type="CDD" id="cd22530">
    <property type="entry name" value="KH-II_NusA_arch_rpt1"/>
    <property type="match status" value="1"/>
</dbReference>
<dbReference type="SUPFAM" id="SSF54814">
    <property type="entry name" value="Prokaryotic type KH domain (KH-domain type II)"/>
    <property type="match status" value="2"/>
</dbReference>
<organism evidence="9 10">
    <name type="scientific">Methanoliparum thermophilum</name>
    <dbReference type="NCBI Taxonomy" id="2491083"/>
    <lineage>
        <taxon>Archaea</taxon>
        <taxon>Methanobacteriati</taxon>
        <taxon>Methanobacteriota</taxon>
        <taxon>Candidatus Methanoliparia</taxon>
        <taxon>Candidatus Methanoliparales</taxon>
        <taxon>Candidatus Methanoliparaceae</taxon>
        <taxon>Candidatus Methanoliparum</taxon>
    </lineage>
</organism>
<dbReference type="InterPro" id="IPR009019">
    <property type="entry name" value="KH_sf_prok-type"/>
</dbReference>
<dbReference type="InterPro" id="IPR030842">
    <property type="entry name" value="TF_NusA_bacterial"/>
</dbReference>
<evidence type="ECO:0000313" key="10">
    <source>
        <dbReference type="Proteomes" id="UP000317158"/>
    </source>
</evidence>
<comment type="caution">
    <text evidence="9">The sequence shown here is derived from an EMBL/GenBank/DDBJ whole genome shotgun (WGS) entry which is preliminary data.</text>
</comment>
<evidence type="ECO:0000256" key="1">
    <source>
        <dbReference type="ARBA" id="ARBA00022472"/>
    </source>
</evidence>
<dbReference type="InterPro" id="IPR004087">
    <property type="entry name" value="KH_dom"/>
</dbReference>
<dbReference type="NCBIfam" id="TIGR01952">
    <property type="entry name" value="nusA_arch"/>
    <property type="match status" value="1"/>
</dbReference>
<dbReference type="GO" id="GO:0003723">
    <property type="term" value="F:RNA binding"/>
    <property type="evidence" value="ECO:0007669"/>
    <property type="project" value="UniProtKB-UniRule"/>
</dbReference>
<dbReference type="FunFam" id="3.30.300.20:FF:000024">
    <property type="entry name" value="Probable transcription termination protein NusA"/>
    <property type="match status" value="1"/>
</dbReference>
<evidence type="ECO:0000256" key="2">
    <source>
        <dbReference type="ARBA" id="ARBA00022490"/>
    </source>
</evidence>
<gene>
    <name evidence="6" type="primary">nusA</name>
    <name evidence="9" type="ORF">EF806_02180</name>
</gene>
<dbReference type="HAMAP" id="MF_00945_A">
    <property type="entry name" value="NusA_A"/>
    <property type="match status" value="1"/>
</dbReference>
<evidence type="ECO:0000256" key="3">
    <source>
        <dbReference type="ARBA" id="ARBA00022884"/>
    </source>
</evidence>
<dbReference type="PANTHER" id="PTHR22648">
    <property type="entry name" value="TRANSCRIPTION TERMINATION FACTOR NUSA"/>
    <property type="match status" value="1"/>
</dbReference>
<keyword evidence="5 6" id="KW-0804">Transcription</keyword>
<proteinExistence type="inferred from homology"/>
<dbReference type="GO" id="GO:0005829">
    <property type="term" value="C:cytosol"/>
    <property type="evidence" value="ECO:0007669"/>
    <property type="project" value="TreeGrafter"/>
</dbReference>
<keyword evidence="2 6" id="KW-0963">Cytoplasm</keyword>
<dbReference type="EMBL" id="RXIF01000004">
    <property type="protein sequence ID" value="RZN64878.1"/>
    <property type="molecule type" value="Genomic_DNA"/>
</dbReference>